<dbReference type="InterPro" id="IPR053894">
    <property type="entry name" value="OAF_N"/>
</dbReference>
<sequence length="230" mass="26638">MQQRIRSNSTEDVVTTSYERTDGALIDHIIDFKNQLQIFRIFQPGEIDLGYPYQSTFCFVTREIKNEFISSDAISKLRQKNPQTIRVAEEDKGWQLHEMTFGIDLSKSEFLSPILKMKCKVAQKSTFIGESDLKYIASSTKKDFTKLMEGTYAPVSSNIRCRDAKVKEACKCRLDICNFWYPCSLKMCKGQDELGNSVVYRCGIHTCRKCRVFEFMIDASYKCPWDILED</sequence>
<evidence type="ECO:0000256" key="1">
    <source>
        <dbReference type="ARBA" id="ARBA00005786"/>
    </source>
</evidence>
<name>A0A7I8VTR9_9ANNE</name>
<dbReference type="Pfam" id="PF22873">
    <property type="entry name" value="OAF_C"/>
    <property type="match status" value="1"/>
</dbReference>
<keyword evidence="5" id="KW-1185">Reference proteome</keyword>
<feature type="domain" description="Out at first C-terminal" evidence="3">
    <location>
        <begin position="164"/>
        <end position="226"/>
    </location>
</feature>
<comment type="similarity">
    <text evidence="1">Belongs to the OAF family.</text>
</comment>
<reference evidence="4 5" key="1">
    <citation type="submission" date="2020-08" db="EMBL/GenBank/DDBJ databases">
        <authorList>
            <person name="Hejnol A."/>
        </authorList>
    </citation>
    <scope>NUCLEOTIDE SEQUENCE [LARGE SCALE GENOMIC DNA]</scope>
</reference>
<dbReference type="EMBL" id="CAJFCJ010000010">
    <property type="protein sequence ID" value="CAD5119339.1"/>
    <property type="molecule type" value="Genomic_DNA"/>
</dbReference>
<protein>
    <submittedName>
        <fullName evidence="4">DgyrCDS7958</fullName>
    </submittedName>
</protein>
<evidence type="ECO:0000313" key="5">
    <source>
        <dbReference type="Proteomes" id="UP000549394"/>
    </source>
</evidence>
<organism evidence="4 5">
    <name type="scientific">Dimorphilus gyrociliatus</name>
    <dbReference type="NCBI Taxonomy" id="2664684"/>
    <lineage>
        <taxon>Eukaryota</taxon>
        <taxon>Metazoa</taxon>
        <taxon>Spiralia</taxon>
        <taxon>Lophotrochozoa</taxon>
        <taxon>Annelida</taxon>
        <taxon>Polychaeta</taxon>
        <taxon>Polychaeta incertae sedis</taxon>
        <taxon>Dinophilidae</taxon>
        <taxon>Dimorphilus</taxon>
    </lineage>
</organism>
<dbReference type="PANTHER" id="PTHR13423:SF2">
    <property type="entry name" value="OUT AT FIRST PROTEIN HOMOLOG"/>
    <property type="match status" value="1"/>
</dbReference>
<dbReference type="InterPro" id="IPR053897">
    <property type="entry name" value="Oaf_C"/>
</dbReference>
<dbReference type="AlphaFoldDB" id="A0A7I8VTR9"/>
<comment type="caution">
    <text evidence="4">The sequence shown here is derived from an EMBL/GenBank/DDBJ whole genome shotgun (WGS) entry which is preliminary data.</text>
</comment>
<evidence type="ECO:0000313" key="4">
    <source>
        <dbReference type="EMBL" id="CAD5119339.1"/>
    </source>
</evidence>
<evidence type="ECO:0000259" key="2">
    <source>
        <dbReference type="Pfam" id="PF14941"/>
    </source>
</evidence>
<dbReference type="OrthoDB" id="5947176at2759"/>
<gene>
    <name evidence="4" type="ORF">DGYR_LOCUS7594</name>
</gene>
<evidence type="ECO:0000259" key="3">
    <source>
        <dbReference type="Pfam" id="PF22873"/>
    </source>
</evidence>
<proteinExistence type="inferred from homology"/>
<accession>A0A7I8VTR9</accession>
<dbReference type="PANTHER" id="PTHR13423">
    <property type="entry name" value="OUT AT FIRST"/>
    <property type="match status" value="1"/>
</dbReference>
<dbReference type="Proteomes" id="UP000549394">
    <property type="component" value="Unassembled WGS sequence"/>
</dbReference>
<dbReference type="Pfam" id="PF14941">
    <property type="entry name" value="OAF_N"/>
    <property type="match status" value="1"/>
</dbReference>
<dbReference type="InterPro" id="IPR026315">
    <property type="entry name" value="Oaf"/>
</dbReference>
<feature type="domain" description="Out at first protein BRICHOS-like" evidence="2">
    <location>
        <begin position="1"/>
        <end position="135"/>
    </location>
</feature>